<proteinExistence type="predicted"/>
<keyword evidence="4" id="KW-1185">Reference proteome</keyword>
<keyword evidence="1" id="KW-0812">Transmembrane</keyword>
<dbReference type="InterPro" id="IPR007065">
    <property type="entry name" value="HPP"/>
</dbReference>
<evidence type="ECO:0000259" key="2">
    <source>
        <dbReference type="Pfam" id="PF04982"/>
    </source>
</evidence>
<feature type="transmembrane region" description="Helical" evidence="1">
    <location>
        <begin position="94"/>
        <end position="114"/>
    </location>
</feature>
<feature type="transmembrane region" description="Helical" evidence="1">
    <location>
        <begin position="134"/>
        <end position="158"/>
    </location>
</feature>
<feature type="domain" description="HPP transmembrane region" evidence="2">
    <location>
        <begin position="16"/>
        <end position="167"/>
    </location>
</feature>
<sequence length="227" mass="23389">MLLRFFRPVLAGAHLPARLVACIGAAAGITITTLLCSRLPMGDLPVLVAPLGASAVLVFAVPASPLAQPWPIIGGNVLSALFGVAVFHLVPNVAVASGVAVGGAILLMSLLRCLHPPGGAAALTAVIGSQSIHAAGYGFALAPVGVNSVTLVLLGILFHRFTNHSYPHRPALAVKAASAEQAAAGFHAQDIDRALEDMQESFDIAREDLDLLLSRAELHAKRRLGDG</sequence>
<keyword evidence="1" id="KW-0472">Membrane</keyword>
<dbReference type="Pfam" id="PF04982">
    <property type="entry name" value="TM_HPP"/>
    <property type="match status" value="1"/>
</dbReference>
<dbReference type="EMBL" id="AP018664">
    <property type="protein sequence ID" value="BBD97862.1"/>
    <property type="molecule type" value="Genomic_DNA"/>
</dbReference>
<dbReference type="InterPro" id="IPR058581">
    <property type="entry name" value="TM_HPP"/>
</dbReference>
<organism evidence="3 4">
    <name type="scientific">Sphingobium amiense</name>
    <dbReference type="NCBI Taxonomy" id="135719"/>
    <lineage>
        <taxon>Bacteria</taxon>
        <taxon>Pseudomonadati</taxon>
        <taxon>Pseudomonadota</taxon>
        <taxon>Alphaproteobacteria</taxon>
        <taxon>Sphingomonadales</taxon>
        <taxon>Sphingomonadaceae</taxon>
        <taxon>Sphingobium</taxon>
    </lineage>
</organism>
<evidence type="ECO:0000313" key="3">
    <source>
        <dbReference type="EMBL" id="BBD97862.1"/>
    </source>
</evidence>
<dbReference type="Proteomes" id="UP000279959">
    <property type="component" value="Chromosome"/>
</dbReference>
<evidence type="ECO:0000256" key="1">
    <source>
        <dbReference type="SAM" id="Phobius"/>
    </source>
</evidence>
<keyword evidence="1" id="KW-1133">Transmembrane helix</keyword>
<accession>A0A494WBE9</accession>
<dbReference type="PANTHER" id="PTHR33741">
    <property type="entry name" value="TRANSMEMBRANE PROTEIN DDB_G0269096-RELATED"/>
    <property type="match status" value="1"/>
</dbReference>
<protein>
    <submittedName>
        <fullName evidence="3">HPP family protein</fullName>
    </submittedName>
</protein>
<dbReference type="RefSeq" id="WP_066697118.1">
    <property type="nucleotide sequence ID" value="NZ_AP018664.1"/>
</dbReference>
<feature type="transmembrane region" description="Helical" evidence="1">
    <location>
        <begin position="44"/>
        <end position="63"/>
    </location>
</feature>
<evidence type="ECO:0000313" key="4">
    <source>
        <dbReference type="Proteomes" id="UP000279959"/>
    </source>
</evidence>
<reference evidence="3 4" key="1">
    <citation type="submission" date="2018-05" db="EMBL/GenBank/DDBJ databases">
        <title>Complete Genome Sequence of the Nonylphenol-Degrading Bacterium Sphingobium amiense DSM 16289T.</title>
        <authorList>
            <person name="Ootsuka M."/>
            <person name="Nishizawa T."/>
            <person name="Ohta H."/>
        </authorList>
    </citation>
    <scope>NUCLEOTIDE SEQUENCE [LARGE SCALE GENOMIC DNA]</scope>
    <source>
        <strain evidence="3 4">DSM 16289</strain>
    </source>
</reference>
<feature type="transmembrane region" description="Helical" evidence="1">
    <location>
        <begin position="15"/>
        <end position="37"/>
    </location>
</feature>
<dbReference type="AlphaFoldDB" id="A0A494WBE9"/>
<dbReference type="KEGG" id="sami:SAMIE_1013630"/>
<feature type="transmembrane region" description="Helical" evidence="1">
    <location>
        <begin position="69"/>
        <end position="87"/>
    </location>
</feature>
<dbReference type="PANTHER" id="PTHR33741:SF5">
    <property type="entry name" value="TRANSMEMBRANE PROTEIN DDB_G0269096-RELATED"/>
    <property type="match status" value="1"/>
</dbReference>
<gene>
    <name evidence="3" type="ORF">SAMIE_1013630</name>
</gene>
<name>A0A494WBE9_9SPHN</name>